<dbReference type="AlphaFoldDB" id="A0A9W9XWI7"/>
<keyword evidence="2" id="KW-0813">Transport</keyword>
<keyword evidence="4" id="KW-0560">Oxidoreductase</keyword>
<dbReference type="InterPro" id="IPR051410">
    <property type="entry name" value="Ferric/Cupric_Reductase"/>
</dbReference>
<dbReference type="PANTHER" id="PTHR32361">
    <property type="entry name" value="FERRIC/CUPRIC REDUCTASE TRANSMEMBRANE COMPONENT"/>
    <property type="match status" value="1"/>
</dbReference>
<gene>
    <name evidence="7" type="ORF">N7463_007482</name>
</gene>
<evidence type="ECO:0000313" key="8">
    <source>
        <dbReference type="Proteomes" id="UP001149954"/>
    </source>
</evidence>
<dbReference type="PROSITE" id="PS51384">
    <property type="entry name" value="FAD_FR"/>
    <property type="match status" value="1"/>
</dbReference>
<dbReference type="EMBL" id="JAPWDS010000003">
    <property type="protein sequence ID" value="KAJ5504608.1"/>
    <property type="molecule type" value="Genomic_DNA"/>
</dbReference>
<protein>
    <recommendedName>
        <fullName evidence="6">FAD-binding FR-type domain-containing protein</fullName>
    </recommendedName>
</protein>
<dbReference type="PANTHER" id="PTHR32361:SF26">
    <property type="entry name" value="FAD-BINDING 8 DOMAIN-CONTAINING PROTEIN-RELATED"/>
    <property type="match status" value="1"/>
</dbReference>
<evidence type="ECO:0000313" key="7">
    <source>
        <dbReference type="EMBL" id="KAJ5504608.1"/>
    </source>
</evidence>
<name>A0A9W9XWI7_9EURO</name>
<keyword evidence="5" id="KW-0472">Membrane</keyword>
<evidence type="ECO:0000256" key="1">
    <source>
        <dbReference type="ARBA" id="ARBA00006278"/>
    </source>
</evidence>
<accession>A0A9W9XWI7</accession>
<dbReference type="InterPro" id="IPR013121">
    <property type="entry name" value="Fe_red_NAD-bd_6"/>
</dbReference>
<evidence type="ECO:0000256" key="3">
    <source>
        <dbReference type="ARBA" id="ARBA00022982"/>
    </source>
</evidence>
<feature type="transmembrane region" description="Helical" evidence="5">
    <location>
        <begin position="6"/>
        <end position="29"/>
    </location>
</feature>
<dbReference type="InterPro" id="IPR013112">
    <property type="entry name" value="FAD-bd_8"/>
</dbReference>
<keyword evidence="5" id="KW-1133">Transmembrane helix</keyword>
<dbReference type="CDD" id="cd06186">
    <property type="entry name" value="NOX_Duox_like_FAD_NADP"/>
    <property type="match status" value="1"/>
</dbReference>
<comment type="similarity">
    <text evidence="1">Belongs to the ferric reductase (FRE) family.</text>
</comment>
<keyword evidence="8" id="KW-1185">Reference proteome</keyword>
<organism evidence="7 8">
    <name type="scientific">Penicillium fimorum</name>
    <dbReference type="NCBI Taxonomy" id="1882269"/>
    <lineage>
        <taxon>Eukaryota</taxon>
        <taxon>Fungi</taxon>
        <taxon>Dikarya</taxon>
        <taxon>Ascomycota</taxon>
        <taxon>Pezizomycotina</taxon>
        <taxon>Eurotiomycetes</taxon>
        <taxon>Eurotiomycetidae</taxon>
        <taxon>Eurotiales</taxon>
        <taxon>Aspergillaceae</taxon>
        <taxon>Penicillium</taxon>
    </lineage>
</organism>
<dbReference type="GO" id="GO:0015677">
    <property type="term" value="P:copper ion import"/>
    <property type="evidence" value="ECO:0007669"/>
    <property type="project" value="TreeGrafter"/>
</dbReference>
<reference evidence="7" key="1">
    <citation type="submission" date="2022-12" db="EMBL/GenBank/DDBJ databases">
        <authorList>
            <person name="Petersen C."/>
        </authorList>
    </citation>
    <scope>NUCLEOTIDE SEQUENCE</scope>
    <source>
        <strain evidence="7">IBT 29495</strain>
    </source>
</reference>
<dbReference type="GO" id="GO:0006879">
    <property type="term" value="P:intracellular iron ion homeostasis"/>
    <property type="evidence" value="ECO:0007669"/>
    <property type="project" value="TreeGrafter"/>
</dbReference>
<dbReference type="Gene3D" id="3.40.50.80">
    <property type="entry name" value="Nucleotide-binding domain of ferredoxin-NADP reductase (FNR) module"/>
    <property type="match status" value="1"/>
</dbReference>
<evidence type="ECO:0000256" key="2">
    <source>
        <dbReference type="ARBA" id="ARBA00022448"/>
    </source>
</evidence>
<dbReference type="Pfam" id="PF08022">
    <property type="entry name" value="FAD_binding_8"/>
    <property type="match status" value="1"/>
</dbReference>
<dbReference type="OrthoDB" id="4494341at2759"/>
<dbReference type="InterPro" id="IPR039261">
    <property type="entry name" value="FNR_nucleotide-bd"/>
</dbReference>
<dbReference type="SUPFAM" id="SSF52343">
    <property type="entry name" value="Ferredoxin reductase-like, C-terminal NADP-linked domain"/>
    <property type="match status" value="1"/>
</dbReference>
<dbReference type="Pfam" id="PF08030">
    <property type="entry name" value="NAD_binding_6"/>
    <property type="match status" value="1"/>
</dbReference>
<evidence type="ECO:0000259" key="6">
    <source>
        <dbReference type="PROSITE" id="PS51384"/>
    </source>
</evidence>
<reference evidence="7" key="2">
    <citation type="journal article" date="2023" name="IMA Fungus">
        <title>Comparative genomic study of the Penicillium genus elucidates a diverse pangenome and 15 lateral gene transfer events.</title>
        <authorList>
            <person name="Petersen C."/>
            <person name="Sorensen T."/>
            <person name="Nielsen M.R."/>
            <person name="Sondergaard T.E."/>
            <person name="Sorensen J.L."/>
            <person name="Fitzpatrick D.A."/>
            <person name="Frisvad J.C."/>
            <person name="Nielsen K.L."/>
        </authorList>
    </citation>
    <scope>NUCLEOTIDE SEQUENCE</scope>
    <source>
        <strain evidence="7">IBT 29495</strain>
    </source>
</reference>
<evidence type="ECO:0000256" key="4">
    <source>
        <dbReference type="ARBA" id="ARBA00023002"/>
    </source>
</evidence>
<feature type="domain" description="FAD-binding FR-type" evidence="6">
    <location>
        <begin position="30"/>
        <end position="141"/>
    </location>
</feature>
<proteinExistence type="inferred from homology"/>
<dbReference type="GO" id="GO:0000293">
    <property type="term" value="F:ferric-chelate reductase activity"/>
    <property type="evidence" value="ECO:0007669"/>
    <property type="project" value="TreeGrafter"/>
</dbReference>
<evidence type="ECO:0000256" key="5">
    <source>
        <dbReference type="SAM" id="Phobius"/>
    </source>
</evidence>
<dbReference type="Proteomes" id="UP001149954">
    <property type="component" value="Unassembled WGS sequence"/>
</dbReference>
<comment type="caution">
    <text evidence="7">The sequence shown here is derived from an EMBL/GenBank/DDBJ whole genome shotgun (WGS) entry which is preliminary data.</text>
</comment>
<dbReference type="GO" id="GO:0005886">
    <property type="term" value="C:plasma membrane"/>
    <property type="evidence" value="ECO:0007669"/>
    <property type="project" value="TreeGrafter"/>
</dbReference>
<dbReference type="InterPro" id="IPR017927">
    <property type="entry name" value="FAD-bd_FR_type"/>
</dbReference>
<sequence length="316" mass="35894">MPGKPWAYALGYLFTFSVIGLLQGIRILYRNFVIGKSSVRLRLRIYKGDVARMTLSLPRPWTVRAGERISLGIPHVGIFYLFQSHPFTITWWESDSKGRAVSISVLFRPRYGFTRKAIERIVPEQECGAWIDGPFGPSSIHTIGCSSTVGDYGHVFMVATGIGIAAQLPYLKELLDGHDNAQVRTQKISLVWQVEREGDWESARDWLQILVAQDNGYMLHVTVYDQTQPQSEIPVRHIGKNNLINIYGGVVDWEEQLDSEAKNQSGSLLVIISAQRHIQQKIRQLVRARVYHGIEIFEPEFQPWSETGSLRAFLTP</sequence>
<dbReference type="GO" id="GO:0006826">
    <property type="term" value="P:iron ion transport"/>
    <property type="evidence" value="ECO:0007669"/>
    <property type="project" value="TreeGrafter"/>
</dbReference>
<keyword evidence="3" id="KW-0249">Electron transport</keyword>
<keyword evidence="5" id="KW-0812">Transmembrane</keyword>